<feature type="domain" description="Nucleotidyl transferase" evidence="1">
    <location>
        <begin position="2"/>
        <end position="231"/>
    </location>
</feature>
<reference evidence="2 3" key="1">
    <citation type="journal article" date="2016" name="Nat. Commun.">
        <title>Thousands of microbial genomes shed light on interconnected biogeochemical processes in an aquifer system.</title>
        <authorList>
            <person name="Anantharaman K."/>
            <person name="Brown C.T."/>
            <person name="Hug L.A."/>
            <person name="Sharon I."/>
            <person name="Castelle C.J."/>
            <person name="Probst A.J."/>
            <person name="Thomas B.C."/>
            <person name="Singh A."/>
            <person name="Wilkins M.J."/>
            <person name="Karaoz U."/>
            <person name="Brodie E.L."/>
            <person name="Williams K.H."/>
            <person name="Hubbard S.S."/>
            <person name="Banfield J.F."/>
        </authorList>
    </citation>
    <scope>NUCLEOTIDE SEQUENCE [LARGE SCALE GENOMIC DNA]</scope>
</reference>
<name>A0A1G1VAZ9_9BACT</name>
<dbReference type="InterPro" id="IPR029044">
    <property type="entry name" value="Nucleotide-diphossugar_trans"/>
</dbReference>
<dbReference type="Proteomes" id="UP000178659">
    <property type="component" value="Unassembled WGS sequence"/>
</dbReference>
<dbReference type="InterPro" id="IPR005835">
    <property type="entry name" value="NTP_transferase_dom"/>
</dbReference>
<sequence length="261" mass="30738">MKVVILCGGRGYRLKEETEFKPKPMVLIGNQPILWHIMKIYSHHGFNEFIIALGYKGDYIKDYFLNQKHLAHNFTLHTRSGYTKLHKIKKDQSKDDFKITFVDTGLETLPGERILKVKEYIPKDDEDFMVTYGDGVSNVNIKELFKFHKKQNVLGTVLGVNPRSKFGLLKVNKQNLATKFTEKAVIKEWVNGGFMIFKKEAFKYLRKGEYEHEALKRLSRKKQLAVYIHKGFWHAMDTYNDVDSLNKFWLENPKWKVWDGR</sequence>
<evidence type="ECO:0000313" key="2">
    <source>
        <dbReference type="EMBL" id="OGY12447.1"/>
    </source>
</evidence>
<protein>
    <recommendedName>
        <fullName evidence="1">Nucleotidyl transferase domain-containing protein</fullName>
    </recommendedName>
</protein>
<dbReference type="AlphaFoldDB" id="A0A1G1VAZ9"/>
<dbReference type="PANTHER" id="PTHR47183:SF2">
    <property type="entry name" value="GLUCOSE-1-PHOSPHATE CYTIDYLYLTRANSFERASE-RELATED"/>
    <property type="match status" value="1"/>
</dbReference>
<dbReference type="GO" id="GO:0047343">
    <property type="term" value="F:glucose-1-phosphate cytidylyltransferase activity"/>
    <property type="evidence" value="ECO:0007669"/>
    <property type="project" value="InterPro"/>
</dbReference>
<gene>
    <name evidence="2" type="ORF">A3A77_00505</name>
</gene>
<dbReference type="EMBL" id="MHCC01000027">
    <property type="protein sequence ID" value="OGY12447.1"/>
    <property type="molecule type" value="Genomic_DNA"/>
</dbReference>
<proteinExistence type="predicted"/>
<organism evidence="2 3">
    <name type="scientific">Candidatus Blackburnbacteria bacterium RIFCSPLOWO2_01_FULL_40_20</name>
    <dbReference type="NCBI Taxonomy" id="1797519"/>
    <lineage>
        <taxon>Bacteria</taxon>
        <taxon>Candidatus Blackburniibacteriota</taxon>
    </lineage>
</organism>
<accession>A0A1G1VAZ9</accession>
<dbReference type="Gene3D" id="3.90.550.10">
    <property type="entry name" value="Spore Coat Polysaccharide Biosynthesis Protein SpsA, Chain A"/>
    <property type="match status" value="1"/>
</dbReference>
<dbReference type="Pfam" id="PF00483">
    <property type="entry name" value="NTP_transferase"/>
    <property type="match status" value="1"/>
</dbReference>
<dbReference type="PANTHER" id="PTHR47183">
    <property type="entry name" value="GLUCOSE-1-PHOSPHATE CYTIDYLYLTRANSFERASE-RELATED"/>
    <property type="match status" value="1"/>
</dbReference>
<evidence type="ECO:0000259" key="1">
    <source>
        <dbReference type="Pfam" id="PF00483"/>
    </source>
</evidence>
<comment type="caution">
    <text evidence="2">The sequence shown here is derived from an EMBL/GenBank/DDBJ whole genome shotgun (WGS) entry which is preliminary data.</text>
</comment>
<evidence type="ECO:0000313" key="3">
    <source>
        <dbReference type="Proteomes" id="UP000178659"/>
    </source>
</evidence>
<dbReference type="InterPro" id="IPR013446">
    <property type="entry name" value="G1P_cyt_trans-like"/>
</dbReference>
<dbReference type="SUPFAM" id="SSF53448">
    <property type="entry name" value="Nucleotide-diphospho-sugar transferases"/>
    <property type="match status" value="1"/>
</dbReference>